<evidence type="ECO:0000256" key="1">
    <source>
        <dbReference type="SAM" id="SignalP"/>
    </source>
</evidence>
<keyword evidence="3" id="KW-1185">Reference proteome</keyword>
<organism evidence="2 3">
    <name type="scientific">Candidatus Afipia apatlaquensis</name>
    <dbReference type="NCBI Taxonomy" id="2712852"/>
    <lineage>
        <taxon>Bacteria</taxon>
        <taxon>Pseudomonadati</taxon>
        <taxon>Pseudomonadota</taxon>
        <taxon>Alphaproteobacteria</taxon>
        <taxon>Hyphomicrobiales</taxon>
        <taxon>Nitrobacteraceae</taxon>
        <taxon>Afipia</taxon>
    </lineage>
</organism>
<sequence length="84" mass="8996">MIKALSAVTIAAFVAAAMTILPSFAPPVEASVPQALAKADRLPIRTVSVPCSAQHWPTMDASCLHRSNWKTGIQPVRVVTTDRK</sequence>
<proteinExistence type="predicted"/>
<evidence type="ECO:0000313" key="3">
    <source>
        <dbReference type="Proteomes" id="UP000480266"/>
    </source>
</evidence>
<evidence type="ECO:0000313" key="2">
    <source>
        <dbReference type="EMBL" id="NGX94960.1"/>
    </source>
</evidence>
<accession>A0A7C9REN5</accession>
<dbReference type="AlphaFoldDB" id="A0A7C9REN5"/>
<reference evidence="2" key="1">
    <citation type="submission" date="2020-02" db="EMBL/GenBank/DDBJ databases">
        <title>Draft genome sequence of Candidatus Afipia apatlaquensis IBT-C3, a potential strain for decolorization of textile dyes.</title>
        <authorList>
            <person name="Sanchez-Reyes A."/>
            <person name="Breton-Deval L."/>
            <person name="Mangelson H."/>
            <person name="Sanchez-Flores A."/>
        </authorList>
    </citation>
    <scope>NUCLEOTIDE SEQUENCE [LARGE SCALE GENOMIC DNA]</scope>
    <source>
        <strain evidence="2">IBT-C3</strain>
    </source>
</reference>
<dbReference type="Proteomes" id="UP000480266">
    <property type="component" value="Unassembled WGS sequence"/>
</dbReference>
<keyword evidence="1" id="KW-0732">Signal</keyword>
<name>A0A7C9REN5_9BRAD</name>
<dbReference type="EMBL" id="JAAMRR010000357">
    <property type="protein sequence ID" value="NGX94960.1"/>
    <property type="molecule type" value="Genomic_DNA"/>
</dbReference>
<gene>
    <name evidence="2" type="ORF">G4V63_06905</name>
</gene>
<feature type="chain" id="PRO_5028831015" evidence="1">
    <location>
        <begin position="26"/>
        <end position="84"/>
    </location>
</feature>
<protein>
    <submittedName>
        <fullName evidence="2">Uncharacterized protein</fullName>
    </submittedName>
</protein>
<comment type="caution">
    <text evidence="2">The sequence shown here is derived from an EMBL/GenBank/DDBJ whole genome shotgun (WGS) entry which is preliminary data.</text>
</comment>
<feature type="signal peptide" evidence="1">
    <location>
        <begin position="1"/>
        <end position="25"/>
    </location>
</feature>